<comment type="caution">
    <text evidence="1">The sequence shown here is derived from an EMBL/GenBank/DDBJ whole genome shotgun (WGS) entry which is preliminary data.</text>
</comment>
<dbReference type="Proteomes" id="UP000019854">
    <property type="component" value="Unassembled WGS sequence"/>
</dbReference>
<gene>
    <name evidence="1" type="ORF">L829_4055</name>
</gene>
<dbReference type="AlphaFoldDB" id="A0A829PTH6"/>
<reference evidence="1 2" key="1">
    <citation type="submission" date="2014-01" db="EMBL/GenBank/DDBJ databases">
        <authorList>
            <person name="Zelazny A."/>
            <person name="Olivier K."/>
            <person name="Sampaio E.P."/>
            <person name="Holland S.M."/>
            <person name="Tallon L.J."/>
            <person name="Sadzewicz L.K."/>
            <person name="Sengamalay N."/>
            <person name="Fraser C.M."/>
            <person name="Hine E."/>
            <person name="Shefchek K.A."/>
            <person name="Das S.P."/>
            <person name="Shallom S.J."/>
            <person name="Agrawal S."/>
            <person name="Tettelin H."/>
        </authorList>
    </citation>
    <scope>NUCLEOTIDE SEQUENCE [LARGE SCALE GENOMIC DNA]</scope>
    <source>
        <strain evidence="1 2">MAB_030201_1075</strain>
    </source>
</reference>
<evidence type="ECO:0000313" key="1">
    <source>
        <dbReference type="EMBL" id="ETZ90471.1"/>
    </source>
</evidence>
<sequence>MGPKQRDRQSPQQALESSWGFGFLDLFHELLLVQQTFQQ</sequence>
<accession>A0A829PTH6</accession>
<organism evidence="1 2">
    <name type="scientific">Mycobacteroides abscessus MAB_030201_1075</name>
    <dbReference type="NCBI Taxonomy" id="1335410"/>
    <lineage>
        <taxon>Bacteria</taxon>
        <taxon>Bacillati</taxon>
        <taxon>Actinomycetota</taxon>
        <taxon>Actinomycetes</taxon>
        <taxon>Mycobacteriales</taxon>
        <taxon>Mycobacteriaceae</taxon>
        <taxon>Mycobacteroides</taxon>
        <taxon>Mycobacteroides abscessus</taxon>
    </lineage>
</organism>
<evidence type="ECO:0000313" key="2">
    <source>
        <dbReference type="Proteomes" id="UP000019854"/>
    </source>
</evidence>
<proteinExistence type="predicted"/>
<dbReference type="EMBL" id="JAOX01000001">
    <property type="protein sequence ID" value="ETZ90471.1"/>
    <property type="molecule type" value="Genomic_DNA"/>
</dbReference>
<name>A0A829PTH6_9MYCO</name>
<protein>
    <submittedName>
        <fullName evidence="1">Uncharacterized protein</fullName>
    </submittedName>
</protein>